<evidence type="ECO:0000313" key="2">
    <source>
        <dbReference type="EnsemblMetazoa" id="AMEC017832-PA"/>
    </source>
</evidence>
<proteinExistence type="predicted"/>
<reference evidence="2" key="2">
    <citation type="submission" date="2020-05" db="UniProtKB">
        <authorList>
            <consortium name="EnsemblMetazoa"/>
        </authorList>
    </citation>
    <scope>IDENTIFICATION</scope>
    <source>
        <strain evidence="2">CM1001059</strain>
    </source>
</reference>
<organism evidence="2 3">
    <name type="scientific">Anopheles melas</name>
    <dbReference type="NCBI Taxonomy" id="34690"/>
    <lineage>
        <taxon>Eukaryota</taxon>
        <taxon>Metazoa</taxon>
        <taxon>Ecdysozoa</taxon>
        <taxon>Arthropoda</taxon>
        <taxon>Hexapoda</taxon>
        <taxon>Insecta</taxon>
        <taxon>Pterygota</taxon>
        <taxon>Neoptera</taxon>
        <taxon>Endopterygota</taxon>
        <taxon>Diptera</taxon>
        <taxon>Nematocera</taxon>
        <taxon>Culicoidea</taxon>
        <taxon>Culicidae</taxon>
        <taxon>Anophelinae</taxon>
        <taxon>Anopheles</taxon>
    </lineage>
</organism>
<feature type="region of interest" description="Disordered" evidence="1">
    <location>
        <begin position="1"/>
        <end position="45"/>
    </location>
</feature>
<reference evidence="3" key="1">
    <citation type="submission" date="2014-01" db="EMBL/GenBank/DDBJ databases">
        <title>The Genome Sequence of Anopheles melas CM1001059_A (V2).</title>
        <authorList>
            <consortium name="The Broad Institute Genomics Platform"/>
            <person name="Neafsey D.E."/>
            <person name="Besansky N."/>
            <person name="Howell P."/>
            <person name="Walton C."/>
            <person name="Young S.K."/>
            <person name="Zeng Q."/>
            <person name="Gargeya S."/>
            <person name="Fitzgerald M."/>
            <person name="Haas B."/>
            <person name="Abouelleil A."/>
            <person name="Allen A.W."/>
            <person name="Alvarado L."/>
            <person name="Arachchi H.M."/>
            <person name="Berlin A.M."/>
            <person name="Chapman S.B."/>
            <person name="Gainer-Dewar J."/>
            <person name="Goldberg J."/>
            <person name="Griggs A."/>
            <person name="Gujja S."/>
            <person name="Hansen M."/>
            <person name="Howarth C."/>
            <person name="Imamovic A."/>
            <person name="Ireland A."/>
            <person name="Larimer J."/>
            <person name="McCowan C."/>
            <person name="Murphy C."/>
            <person name="Pearson M."/>
            <person name="Poon T.W."/>
            <person name="Priest M."/>
            <person name="Roberts A."/>
            <person name="Saif S."/>
            <person name="Shea T."/>
            <person name="Sisk P."/>
            <person name="Sykes S."/>
            <person name="Wortman J."/>
            <person name="Nusbaum C."/>
            <person name="Birren B."/>
        </authorList>
    </citation>
    <scope>NUCLEOTIDE SEQUENCE [LARGE SCALE GENOMIC DNA]</scope>
    <source>
        <strain evidence="3">CM1001059</strain>
    </source>
</reference>
<dbReference type="VEuPathDB" id="VectorBase:AMEC017832"/>
<keyword evidence="3" id="KW-1185">Reference proteome</keyword>
<evidence type="ECO:0000256" key="1">
    <source>
        <dbReference type="SAM" id="MobiDB-lite"/>
    </source>
</evidence>
<protein>
    <submittedName>
        <fullName evidence="2">Uncharacterized protein</fullName>
    </submittedName>
</protein>
<sequence>WCAGSVPSSGLKTSDGSSIGGGGGGSSGIGIGDEGTGAAGMPNLLEQDGMFGPATTTIYTERHTITPTEVSPHHTTIITIIDSAGIIVSIINHRARVLGVGEECVLPLRGWMERRKRPLLPPRSS</sequence>
<feature type="compositionally biased region" description="Polar residues" evidence="1">
    <location>
        <begin position="1"/>
        <end position="12"/>
    </location>
</feature>
<dbReference type="Proteomes" id="UP000075902">
    <property type="component" value="Unassembled WGS sequence"/>
</dbReference>
<feature type="compositionally biased region" description="Gly residues" evidence="1">
    <location>
        <begin position="18"/>
        <end position="38"/>
    </location>
</feature>
<name>A0A182UCC2_9DIPT</name>
<accession>A0A182UCC2</accession>
<evidence type="ECO:0000313" key="3">
    <source>
        <dbReference type="Proteomes" id="UP000075902"/>
    </source>
</evidence>
<dbReference type="EnsemblMetazoa" id="AMEC017832-RA">
    <property type="protein sequence ID" value="AMEC017832-PA"/>
    <property type="gene ID" value="AMEC017832"/>
</dbReference>
<dbReference type="AlphaFoldDB" id="A0A182UCC2"/>